<dbReference type="Gene3D" id="2.160.20.110">
    <property type="match status" value="1"/>
</dbReference>
<evidence type="ECO:0000313" key="2">
    <source>
        <dbReference type="EMBL" id="CAI9975710.1"/>
    </source>
</evidence>
<evidence type="ECO:0000313" key="5">
    <source>
        <dbReference type="Proteomes" id="UP001642409"/>
    </source>
</evidence>
<comment type="caution">
    <text evidence="2">The sequence shown here is derived from an EMBL/GenBank/DDBJ whole genome shotgun (WGS) entry which is preliminary data.</text>
</comment>
<reference evidence="2" key="1">
    <citation type="submission" date="2023-06" db="EMBL/GenBank/DDBJ databases">
        <authorList>
            <person name="Kurt Z."/>
        </authorList>
    </citation>
    <scope>NUCLEOTIDE SEQUENCE</scope>
</reference>
<accession>A0AA86S052</accession>
<proteinExistence type="predicted"/>
<name>A0AA86S052_9EUKA</name>
<evidence type="ECO:0000313" key="1">
    <source>
        <dbReference type="EMBL" id="CAI9916898.1"/>
    </source>
</evidence>
<evidence type="ECO:0000313" key="4">
    <source>
        <dbReference type="EMBL" id="CAL6116046.1"/>
    </source>
</evidence>
<dbReference type="Proteomes" id="UP001642409">
    <property type="component" value="Unassembled WGS sequence"/>
</dbReference>
<dbReference type="EMBL" id="CATOUU010001170">
    <property type="protein sequence ID" value="CAI9975710.1"/>
    <property type="molecule type" value="Genomic_DNA"/>
</dbReference>
<evidence type="ECO:0000313" key="3">
    <source>
        <dbReference type="EMBL" id="CAL6006428.1"/>
    </source>
</evidence>
<keyword evidence="5" id="KW-1185">Reference proteome</keyword>
<dbReference type="EMBL" id="CAXDID020000054">
    <property type="protein sequence ID" value="CAL6006428.1"/>
    <property type="molecule type" value="Genomic_DNA"/>
</dbReference>
<dbReference type="AlphaFoldDB" id="A0AA86S052"/>
<dbReference type="EMBL" id="CATOUU010000115">
    <property type="protein sequence ID" value="CAI9916898.1"/>
    <property type="molecule type" value="Genomic_DNA"/>
</dbReference>
<protein>
    <submittedName>
        <fullName evidence="2">Filamentous hemagglutinin N-terminal domain-containing protein</fullName>
    </submittedName>
    <submittedName>
        <fullName evidence="3">Filamentous_hemagglutinin N-terminal domain-containing protein</fullName>
    </submittedName>
</protein>
<reference evidence="3 5" key="2">
    <citation type="submission" date="2024-07" db="EMBL/GenBank/DDBJ databases">
        <authorList>
            <person name="Akdeniz Z."/>
        </authorList>
    </citation>
    <scope>NUCLEOTIDE SEQUENCE [LARGE SCALE GENOMIC DNA]</scope>
</reference>
<dbReference type="EMBL" id="CAXDID020000944">
    <property type="protein sequence ID" value="CAL6116046.1"/>
    <property type="molecule type" value="Genomic_DNA"/>
</dbReference>
<sequence length="164" mass="16914">MGSYIGSVFGQFGGNNNSIVNTILTGSVSGQTMLGGFVGFSNQNVTIQNSTSSQNISGKLNQIGGIIGTQMNNVTVIDSLITQTNLSGNSQIGGFVGQLTSTLFITNSKIQSVRISGIIQLGIIVGWSNGGTFTIIGTTSSSNFIKGNAQTNCTLSNTWSASQC</sequence>
<organism evidence="2">
    <name type="scientific">Hexamita inflata</name>
    <dbReference type="NCBI Taxonomy" id="28002"/>
    <lineage>
        <taxon>Eukaryota</taxon>
        <taxon>Metamonada</taxon>
        <taxon>Diplomonadida</taxon>
        <taxon>Hexamitidae</taxon>
        <taxon>Hexamitinae</taxon>
        <taxon>Hexamita</taxon>
    </lineage>
</organism>
<gene>
    <name evidence="3" type="ORF">HINF_LOCUS20149</name>
    <name evidence="1" type="ORF">HINF_LOCUS4543</name>
    <name evidence="2" type="ORF">HINF_LOCUS63355</name>
    <name evidence="4" type="ORF">HINF_LOCUS78892</name>
</gene>